<evidence type="ECO:0000313" key="2">
    <source>
        <dbReference type="Proteomes" id="UP000798662"/>
    </source>
</evidence>
<proteinExistence type="predicted"/>
<organism evidence="1 2">
    <name type="scientific">Pyropia yezoensis</name>
    <name type="common">Susabi-nori</name>
    <name type="synonym">Porphyra yezoensis</name>
    <dbReference type="NCBI Taxonomy" id="2788"/>
    <lineage>
        <taxon>Eukaryota</taxon>
        <taxon>Rhodophyta</taxon>
        <taxon>Bangiophyceae</taxon>
        <taxon>Bangiales</taxon>
        <taxon>Bangiaceae</taxon>
        <taxon>Pyropia</taxon>
    </lineage>
</organism>
<evidence type="ECO:0000313" key="1">
    <source>
        <dbReference type="EMBL" id="KAK1860662.1"/>
    </source>
</evidence>
<comment type="caution">
    <text evidence="1">The sequence shown here is derived from an EMBL/GenBank/DDBJ whole genome shotgun (WGS) entry which is preliminary data.</text>
</comment>
<dbReference type="EMBL" id="CM020618">
    <property type="protein sequence ID" value="KAK1860662.1"/>
    <property type="molecule type" value="Genomic_DNA"/>
</dbReference>
<gene>
    <name evidence="1" type="ORF">I4F81_003250</name>
</gene>
<keyword evidence="2" id="KW-1185">Reference proteome</keyword>
<dbReference type="Proteomes" id="UP000798662">
    <property type="component" value="Chromosome 1"/>
</dbReference>
<accession>A0ACC3BS41</accession>
<reference evidence="1" key="1">
    <citation type="submission" date="2019-11" db="EMBL/GenBank/DDBJ databases">
        <title>Nori genome reveals adaptations in red seaweeds to the harsh intertidal environment.</title>
        <authorList>
            <person name="Wang D."/>
            <person name="Mao Y."/>
        </authorList>
    </citation>
    <scope>NUCLEOTIDE SEQUENCE</scope>
    <source>
        <tissue evidence="1">Gametophyte</tissue>
    </source>
</reference>
<protein>
    <submittedName>
        <fullName evidence="1">Uncharacterized protein</fullName>
    </submittedName>
</protein>
<name>A0ACC3BS41_PYRYE</name>
<sequence>MADDAAEAASQVLGAMALDNNIAVATSPSASDPGAGVASASSSAAAVDASLSTTSVGPPAARATHVLETRLARILSVGERCIEESELRALLTHTSATGRRPLCYDGFEPSGRMHIAQGIQKAVNVNKLTSSGCDFVFWVADWFAALNDKLGGDLKKIRVVGEYFIEVWKASGMDMDHVRFMWASDSINAAPDEYWRRVMDVARLNSLARIKRCGPIMGRQENDNLSAAQVLYPCMQAADVFFLKADICQLGTDQLKVNMLAREYCDATRPKISHKPVVLSHVMLPGLKAGQDKMSKSDPESALWMEDTAADVNSKIKKAFCPEKEVKGNPCLAYVRHLVIPAAGSLTILRKEANGGNVTYSDADVLEAAFAAGDLHPGDLKPALSKAINALLQPVRDHFTNNPKAKALLKQVKSYKVTRSVARAPDAEATSGSA</sequence>